<dbReference type="GO" id="GO:0007166">
    <property type="term" value="P:cell surface receptor signaling pathway"/>
    <property type="evidence" value="ECO:0007669"/>
    <property type="project" value="InterPro"/>
</dbReference>
<feature type="transmembrane region" description="Helical" evidence="16">
    <location>
        <begin position="1421"/>
        <end position="1442"/>
    </location>
</feature>
<reference evidence="20 21" key="1">
    <citation type="journal article" date="2023" name="BMC Biol.">
        <title>The compact genome of the sponge Oopsacas minuta (Hexactinellida) is lacking key metazoan core genes.</title>
        <authorList>
            <person name="Santini S."/>
            <person name="Schenkelaars Q."/>
            <person name="Jourda C."/>
            <person name="Duchesne M."/>
            <person name="Belahbib H."/>
            <person name="Rocher C."/>
            <person name="Selva M."/>
            <person name="Riesgo A."/>
            <person name="Vervoort M."/>
            <person name="Leys S.P."/>
            <person name="Kodjabachian L."/>
            <person name="Le Bivic A."/>
            <person name="Borchiellini C."/>
            <person name="Claverie J.M."/>
            <person name="Renard E."/>
        </authorList>
    </citation>
    <scope>NUCLEOTIDE SEQUENCE [LARGE SCALE GENOMIC DNA]</scope>
    <source>
        <strain evidence="20">SPO-2</strain>
    </source>
</reference>
<dbReference type="FunFam" id="2.10.25.10:FF:000014">
    <property type="entry name" value="Latent-transforming growth factor beta-binding protein 3"/>
    <property type="match status" value="1"/>
</dbReference>
<feature type="transmembrane region" description="Helical" evidence="16">
    <location>
        <begin position="1387"/>
        <end position="1409"/>
    </location>
</feature>
<dbReference type="InterPro" id="IPR001611">
    <property type="entry name" value="Leu-rich_rpt"/>
</dbReference>
<evidence type="ECO:0000256" key="9">
    <source>
        <dbReference type="ARBA" id="ARBA00022737"/>
    </source>
</evidence>
<dbReference type="InterPro" id="IPR017981">
    <property type="entry name" value="GPCR_2-like_7TM"/>
</dbReference>
<evidence type="ECO:0000313" key="21">
    <source>
        <dbReference type="Proteomes" id="UP001165289"/>
    </source>
</evidence>
<dbReference type="InterPro" id="IPR049883">
    <property type="entry name" value="NOTCH1_EGF-like"/>
</dbReference>
<feature type="domain" description="G-protein coupled receptors family 2 profile 2" evidence="19">
    <location>
        <begin position="1311"/>
        <end position="1580"/>
    </location>
</feature>
<keyword evidence="12 16" id="KW-0472">Membrane</keyword>
<evidence type="ECO:0000313" key="20">
    <source>
        <dbReference type="EMBL" id="KAI6649329.1"/>
    </source>
</evidence>
<protein>
    <submittedName>
        <fullName evidence="20">Uncharacterized protein</fullName>
    </submittedName>
</protein>
<comment type="caution">
    <text evidence="20">The sequence shown here is derived from an EMBL/GenBank/DDBJ whole genome shotgun (WGS) entry which is preliminary data.</text>
</comment>
<dbReference type="PROSITE" id="PS01187">
    <property type="entry name" value="EGF_CA"/>
    <property type="match status" value="2"/>
</dbReference>
<feature type="transmembrane region" description="Helical" evidence="16">
    <location>
        <begin position="1482"/>
        <end position="1511"/>
    </location>
</feature>
<dbReference type="InterPro" id="IPR018097">
    <property type="entry name" value="EGF_Ca-bd_CS"/>
</dbReference>
<dbReference type="InterPro" id="IPR000832">
    <property type="entry name" value="GPCR_2_secretin-like"/>
</dbReference>
<feature type="domain" description="EGF-like" evidence="18">
    <location>
        <begin position="360"/>
        <end position="398"/>
    </location>
</feature>
<dbReference type="SUPFAM" id="SSF52058">
    <property type="entry name" value="L domain-like"/>
    <property type="match status" value="1"/>
</dbReference>
<dbReference type="SUPFAM" id="SSF81321">
    <property type="entry name" value="Family A G protein-coupled receptor-like"/>
    <property type="match status" value="1"/>
</dbReference>
<dbReference type="InterPro" id="IPR046338">
    <property type="entry name" value="GAIN_dom_sf"/>
</dbReference>
<keyword evidence="8 17" id="KW-0732">Signal</keyword>
<dbReference type="SMART" id="SM00181">
    <property type="entry name" value="EGF"/>
    <property type="match status" value="3"/>
</dbReference>
<dbReference type="GO" id="GO:0005576">
    <property type="term" value="C:extracellular region"/>
    <property type="evidence" value="ECO:0007669"/>
    <property type="project" value="UniProtKB-SubCell"/>
</dbReference>
<feature type="transmembrane region" description="Helical" evidence="16">
    <location>
        <begin position="1532"/>
        <end position="1551"/>
    </location>
</feature>
<dbReference type="GO" id="GO:0005509">
    <property type="term" value="F:calcium ion binding"/>
    <property type="evidence" value="ECO:0007669"/>
    <property type="project" value="InterPro"/>
</dbReference>
<dbReference type="SMART" id="SM00179">
    <property type="entry name" value="EGF_CA"/>
    <property type="match status" value="3"/>
</dbReference>
<evidence type="ECO:0000256" key="5">
    <source>
        <dbReference type="ARBA" id="ARBA00022536"/>
    </source>
</evidence>
<dbReference type="Pfam" id="PF07645">
    <property type="entry name" value="EGF_CA"/>
    <property type="match status" value="1"/>
</dbReference>
<dbReference type="InterPro" id="IPR001881">
    <property type="entry name" value="EGF-like_Ca-bd_dom"/>
</dbReference>
<keyword evidence="11 16" id="KW-1133">Transmembrane helix</keyword>
<evidence type="ECO:0000256" key="2">
    <source>
        <dbReference type="ARBA" id="ARBA00004651"/>
    </source>
</evidence>
<keyword evidence="4" id="KW-0964">Secreted</keyword>
<keyword evidence="7 16" id="KW-0812">Transmembrane</keyword>
<dbReference type="InterPro" id="IPR000152">
    <property type="entry name" value="EGF-type_Asp/Asn_hydroxyl_site"/>
</dbReference>
<keyword evidence="14" id="KW-0325">Glycoprotein</keyword>
<dbReference type="CDD" id="cd00054">
    <property type="entry name" value="EGF_CA"/>
    <property type="match status" value="2"/>
</dbReference>
<dbReference type="Gene3D" id="2.10.25.10">
    <property type="entry name" value="Laminin"/>
    <property type="match status" value="2"/>
</dbReference>
<dbReference type="InterPro" id="IPR000742">
    <property type="entry name" value="EGF"/>
</dbReference>
<dbReference type="SUPFAM" id="SSF57184">
    <property type="entry name" value="Growth factor receptor domain"/>
    <property type="match status" value="1"/>
</dbReference>
<evidence type="ECO:0000256" key="14">
    <source>
        <dbReference type="ARBA" id="ARBA00023180"/>
    </source>
</evidence>
<feature type="transmembrane region" description="Helical" evidence="16">
    <location>
        <begin position="1557"/>
        <end position="1579"/>
    </location>
</feature>
<keyword evidence="3" id="KW-1003">Cell membrane</keyword>
<accession>A0AAV7JLN2</accession>
<dbReference type="PANTHER" id="PTHR12011">
    <property type="entry name" value="ADHESION G-PROTEIN COUPLED RECEPTOR"/>
    <property type="match status" value="1"/>
</dbReference>
<evidence type="ECO:0000256" key="16">
    <source>
        <dbReference type="SAM" id="Phobius"/>
    </source>
</evidence>
<dbReference type="PANTHER" id="PTHR12011:SF347">
    <property type="entry name" value="FI21270P1-RELATED"/>
    <property type="match status" value="1"/>
</dbReference>
<dbReference type="InterPro" id="IPR026823">
    <property type="entry name" value="cEGF"/>
</dbReference>
<dbReference type="Gene3D" id="1.20.1070.10">
    <property type="entry name" value="Rhodopsin 7-helix transmembrane proteins"/>
    <property type="match status" value="1"/>
</dbReference>
<evidence type="ECO:0000256" key="8">
    <source>
        <dbReference type="ARBA" id="ARBA00022729"/>
    </source>
</evidence>
<evidence type="ECO:0000259" key="19">
    <source>
        <dbReference type="PROSITE" id="PS50261"/>
    </source>
</evidence>
<keyword evidence="9" id="KW-0677">Repeat</keyword>
<evidence type="ECO:0000256" key="7">
    <source>
        <dbReference type="ARBA" id="ARBA00022692"/>
    </source>
</evidence>
<feature type="signal peptide" evidence="17">
    <location>
        <begin position="1"/>
        <end position="19"/>
    </location>
</feature>
<keyword evidence="5 15" id="KW-0245">EGF-like domain</keyword>
<dbReference type="InterPro" id="IPR009030">
    <property type="entry name" value="Growth_fac_rcpt_cys_sf"/>
</dbReference>
<dbReference type="Pfam" id="PF00002">
    <property type="entry name" value="7tm_2"/>
    <property type="match status" value="1"/>
</dbReference>
<evidence type="ECO:0000259" key="18">
    <source>
        <dbReference type="PROSITE" id="PS50026"/>
    </source>
</evidence>
<dbReference type="Pfam" id="PF13855">
    <property type="entry name" value="LRR_8"/>
    <property type="match status" value="1"/>
</dbReference>
<keyword evidence="6" id="KW-0433">Leucine-rich repeat</keyword>
<dbReference type="PROSITE" id="PS00010">
    <property type="entry name" value="ASX_HYDROXYL"/>
    <property type="match status" value="1"/>
</dbReference>
<evidence type="ECO:0000256" key="3">
    <source>
        <dbReference type="ARBA" id="ARBA00022475"/>
    </source>
</evidence>
<dbReference type="PROSITE" id="PS50026">
    <property type="entry name" value="EGF_3"/>
    <property type="match status" value="1"/>
</dbReference>
<comment type="caution">
    <text evidence="15">Lacks conserved residue(s) required for the propagation of feature annotation.</text>
</comment>
<comment type="subcellular location">
    <subcellularLocation>
        <location evidence="2">Cell membrane</location>
        <topology evidence="2">Multi-pass membrane protein</topology>
    </subcellularLocation>
    <subcellularLocation>
        <location evidence="1">Secreted</location>
    </subcellularLocation>
</comment>
<evidence type="ECO:0000256" key="6">
    <source>
        <dbReference type="ARBA" id="ARBA00022614"/>
    </source>
</evidence>
<keyword evidence="13" id="KW-1015">Disulfide bond</keyword>
<evidence type="ECO:0000256" key="17">
    <source>
        <dbReference type="SAM" id="SignalP"/>
    </source>
</evidence>
<evidence type="ECO:0000256" key="15">
    <source>
        <dbReference type="PROSITE-ProRule" id="PRU00076"/>
    </source>
</evidence>
<keyword evidence="21" id="KW-1185">Reference proteome</keyword>
<evidence type="ECO:0000256" key="11">
    <source>
        <dbReference type="ARBA" id="ARBA00022989"/>
    </source>
</evidence>
<dbReference type="InterPro" id="IPR003591">
    <property type="entry name" value="Leu-rich_rpt_typical-subtyp"/>
</dbReference>
<dbReference type="Proteomes" id="UP001165289">
    <property type="component" value="Unassembled WGS sequence"/>
</dbReference>
<dbReference type="Pfam" id="PF12662">
    <property type="entry name" value="cEGF"/>
    <property type="match status" value="1"/>
</dbReference>
<name>A0AAV7JLN2_9METZ</name>
<dbReference type="InterPro" id="IPR032675">
    <property type="entry name" value="LRR_dom_sf"/>
</dbReference>
<dbReference type="SMART" id="SM00369">
    <property type="entry name" value="LRR_TYP"/>
    <property type="match status" value="3"/>
</dbReference>
<dbReference type="Gene3D" id="3.80.10.10">
    <property type="entry name" value="Ribonuclease Inhibitor"/>
    <property type="match status" value="1"/>
</dbReference>
<evidence type="ECO:0000256" key="1">
    <source>
        <dbReference type="ARBA" id="ARBA00004613"/>
    </source>
</evidence>
<feature type="transmembrane region" description="Helical" evidence="16">
    <location>
        <begin position="1313"/>
        <end position="1336"/>
    </location>
</feature>
<sequence>MKLYLIFLLILIFSYSSQAQQSESCYQVCTYTTVSIRCELNLENDTSWDTFLQLGCFDTEGQQLVLHLYPSPDASTLEIEVDLTQYNYDSLSLVTYLSEELCTAINHIRLIQSTANTNLTYLSIHGCFEEASISEFITTFPSVNEIKLQQLITNTDTLVGFWNAFNDLRGIELTQNVISRFDHTLLQNLHKVERLILNSNEILSLENITFLHLSTLQRIELDYNKINLIHDKQFYKLRELEIIQIQNNELTSLPNTAFEECTKLTQILLEANPLNCICSLSWVSTVNRLYAIDFGAATCEYPGGLITTTSHYSSCVADDQECFDPSIVCEYDCVNTDSSYFCECLPGYELTDNNNIDCMDIDECTNGYCQHSCVNTEGSFMCSCNTGYYISNDNVTCLDINECEMGEVCLYGCVNALGTYYCECDSGNVGGCICEPGTDYCIHNEMCLTDLTYCCPASEYYCIVTGCCIDDSLTCPPVLQTDTSMHVVVVDRVNKSSLVITITELPSNIVCEFDIADYVNITSVEYQNCDIEWVNCLTEEIDSSEPYSTNHSITTLPQFVFSRCIAYTTSSGVIERMFIVTPHFSSNYIATRALEYSPEIVYVLASDGSFCSNNCPSLSTDLVLSSDTTLSLSPSLLSISIQECMDYSSIYGLKYSLYMLEIEFLRTSILFEGYYILNIDNTDFGSTTQEFSLSYPGDQYCPAEFLHGVLWDVTLHDIITGKKCSDVLSNGDDSVGLTRLCNGSGYGWSNVISECYYPVEDGTASKSTNKVVLTLSKESYLSSQDGSCPQSSSLLEYYQNEFSSLSVLKTERMEYFDSLWIEDPGYSIQSILEQKLSVLISANCYSNYWIGKITQNINLCSCQTETTDRGHGQIDELFVCTQPACNCTESGCQCTSMFAGDGVYCGLDGDDDNQPIVDLPCSDPSCIADNCPEIFNPYQEDCNNDSIGDVCQNICYDEVDTTFNLTWVCTLKGNTAKANCIGAGQKASRYCEDNDLWSIRIDTFNCTSQSYSNLTVLNNTAALSLLADVIAQETPVYSGDIDISVNILNDNLNRTQDPDETAKITVVDNTLTIIDQLIDKEVIDILGQTELKMPVAENLIKIVDTHAINIVSQNTSVKFNNFTNLHFETLAIQSGSNLSEPIKLVAENLDFDTMEGDQQPELTLPTSQLNSNENIGIVFFAKKNIGSILFKYGTDVTVGSSDIPLSHFSNLQIVSPLISAQVLEGDKKITTFDEPAQIKLPLSVPQSANTYFKRTCVSITLDDSDTFLTWKDDGLTENIQTTNFVECSALHFTSFAVLVAINGLENQDAALTIISYAGVGISIICLGLCIYIYLVFGLSLLKQAHHFTHFNLILCLLLLFVLFSIGLELPYRENFGEYIPCKIASGLLQYLVLTLFAWMLAEAVIILILMQWPFYQFSLKYGVIVSSICWVVPGIYVAAYTYPLQNSFLTPTSMPLNNTQKSPGYCWIQSRDEYMNIHRHNLVVIIPIIVILLANIILFAYVITKAAILYLGQRSFDKFTRSRRASLSLLRLFLVLTPVLGFLWILGLFNFDPASPFAWVFTILGSLQGFFILFFVVLIRKDIRDSIISRFNRIYTRTIPATGLSSMNFTSKS</sequence>
<dbReference type="GO" id="GO:0004930">
    <property type="term" value="F:G protein-coupled receptor activity"/>
    <property type="evidence" value="ECO:0007669"/>
    <property type="project" value="InterPro"/>
</dbReference>
<dbReference type="PROSITE" id="PS01186">
    <property type="entry name" value="EGF_2"/>
    <property type="match status" value="1"/>
</dbReference>
<feature type="chain" id="PRO_5043787325" evidence="17">
    <location>
        <begin position="20"/>
        <end position="1613"/>
    </location>
</feature>
<dbReference type="PRINTS" id="PR00249">
    <property type="entry name" value="GPCRSECRETIN"/>
</dbReference>
<gene>
    <name evidence="20" type="ORF">LOD99_11695</name>
</gene>
<organism evidence="20 21">
    <name type="scientific">Oopsacas minuta</name>
    <dbReference type="NCBI Taxonomy" id="111878"/>
    <lineage>
        <taxon>Eukaryota</taxon>
        <taxon>Metazoa</taxon>
        <taxon>Porifera</taxon>
        <taxon>Hexactinellida</taxon>
        <taxon>Hexasterophora</taxon>
        <taxon>Lyssacinosida</taxon>
        <taxon>Leucopsacidae</taxon>
        <taxon>Oopsacas</taxon>
    </lineage>
</organism>
<dbReference type="Gene3D" id="2.60.220.50">
    <property type="match status" value="1"/>
</dbReference>
<evidence type="ECO:0000256" key="4">
    <source>
        <dbReference type="ARBA" id="ARBA00022525"/>
    </source>
</evidence>
<evidence type="ECO:0000256" key="13">
    <source>
        <dbReference type="ARBA" id="ARBA00023157"/>
    </source>
</evidence>
<proteinExistence type="predicted"/>
<dbReference type="PROSITE" id="PS50261">
    <property type="entry name" value="G_PROTEIN_RECEP_F2_4"/>
    <property type="match status" value="1"/>
</dbReference>
<evidence type="ECO:0000256" key="10">
    <source>
        <dbReference type="ARBA" id="ARBA00022902"/>
    </source>
</evidence>
<dbReference type="GO" id="GO:0005886">
    <property type="term" value="C:plasma membrane"/>
    <property type="evidence" value="ECO:0007669"/>
    <property type="project" value="UniProtKB-SubCell"/>
</dbReference>
<feature type="transmembrane region" description="Helical" evidence="16">
    <location>
        <begin position="1348"/>
        <end position="1367"/>
    </location>
</feature>
<evidence type="ECO:0000256" key="12">
    <source>
        <dbReference type="ARBA" id="ARBA00023136"/>
    </source>
</evidence>
<dbReference type="EMBL" id="JAKMXF010000321">
    <property type="protein sequence ID" value="KAI6649329.1"/>
    <property type="molecule type" value="Genomic_DNA"/>
</dbReference>
<keyword evidence="10" id="KW-0524">Neurogenesis</keyword>